<dbReference type="EMBL" id="RJSF01000040">
    <property type="protein sequence ID" value="RNM14342.1"/>
    <property type="molecule type" value="Genomic_DNA"/>
</dbReference>
<dbReference type="PANTHER" id="PTHR31956">
    <property type="entry name" value="NON-SPECIFIC PHOSPHOLIPASE C4-RELATED"/>
    <property type="match status" value="1"/>
</dbReference>
<protein>
    <submittedName>
        <fullName evidence="3">Phosphoesterase</fullName>
    </submittedName>
</protein>
<proteinExistence type="predicted"/>
<evidence type="ECO:0000256" key="1">
    <source>
        <dbReference type="ARBA" id="ARBA00022801"/>
    </source>
</evidence>
<gene>
    <name evidence="3" type="ORF">EFL26_10925</name>
</gene>
<comment type="caution">
    <text evidence="3">The sequence shown here is derived from an EMBL/GenBank/DDBJ whole genome shotgun (WGS) entry which is preliminary data.</text>
</comment>
<dbReference type="GO" id="GO:0016788">
    <property type="term" value="F:hydrolase activity, acting on ester bonds"/>
    <property type="evidence" value="ECO:0007669"/>
    <property type="project" value="InterPro"/>
</dbReference>
<dbReference type="Proteomes" id="UP000279994">
    <property type="component" value="Unassembled WGS sequence"/>
</dbReference>
<dbReference type="Gene3D" id="3.40.720.10">
    <property type="entry name" value="Alkaline Phosphatase, subunit A"/>
    <property type="match status" value="1"/>
</dbReference>
<dbReference type="OrthoDB" id="345880at2"/>
<evidence type="ECO:0000256" key="2">
    <source>
        <dbReference type="ARBA" id="ARBA00023026"/>
    </source>
</evidence>
<evidence type="ECO:0000313" key="3">
    <source>
        <dbReference type="EMBL" id="RNM14342.1"/>
    </source>
</evidence>
<keyword evidence="1" id="KW-0378">Hydrolase</keyword>
<dbReference type="PANTHER" id="PTHR31956:SF8">
    <property type="entry name" value="ACID PHOSPHATASE PHOA (AFU_ORTHOLOGUE AFUA_1G03570)"/>
    <property type="match status" value="1"/>
</dbReference>
<sequence>MRREMPYTAGLGERYGYATGYRATSHPSLPNYLAMSGGSTFGVTDDHDPSAHPLAAQSVFGQALAAHRTATVYAEDMPGPCFTTSAGRYAVRHNPWTYYVRERAACRRHDLPMTGLSADVRAGRLPNAGMVVPNTCSDAHDCPAATADAWLRTVLGEVMAGPDFTSGRLLVVVTADEDDHDQGNFVLTTLVNPQLHHVVVSSPLDHYSLARLYAEVLGVPPLQQARSAPSIVSAFGLVVGPGH</sequence>
<keyword evidence="2" id="KW-0843">Virulence</keyword>
<reference evidence="3 4" key="1">
    <citation type="submission" date="2018-11" db="EMBL/GenBank/DDBJ databases">
        <authorList>
            <person name="Li F."/>
        </authorList>
    </citation>
    <scope>NUCLEOTIDE SEQUENCE [LARGE SCALE GENOMIC DNA]</scope>
    <source>
        <strain evidence="3 4">Gsoil 818</strain>
    </source>
</reference>
<dbReference type="InterPro" id="IPR007312">
    <property type="entry name" value="Phosphoesterase"/>
</dbReference>
<dbReference type="InterPro" id="IPR017850">
    <property type="entry name" value="Alkaline_phosphatase_core_sf"/>
</dbReference>
<dbReference type="AlphaFoldDB" id="A0A3N0GQA1"/>
<accession>A0A3N0GQA1</accession>
<dbReference type="Pfam" id="PF04185">
    <property type="entry name" value="Phosphoesterase"/>
    <property type="match status" value="1"/>
</dbReference>
<organism evidence="3 4">
    <name type="scientific">Nocardioides pocheonensis</name>
    <dbReference type="NCBI Taxonomy" id="661485"/>
    <lineage>
        <taxon>Bacteria</taxon>
        <taxon>Bacillati</taxon>
        <taxon>Actinomycetota</taxon>
        <taxon>Actinomycetes</taxon>
        <taxon>Propionibacteriales</taxon>
        <taxon>Nocardioidaceae</taxon>
        <taxon>Nocardioides</taxon>
    </lineage>
</organism>
<evidence type="ECO:0000313" key="4">
    <source>
        <dbReference type="Proteomes" id="UP000279994"/>
    </source>
</evidence>
<keyword evidence="4" id="KW-1185">Reference proteome</keyword>
<dbReference type="GO" id="GO:0009395">
    <property type="term" value="P:phospholipid catabolic process"/>
    <property type="evidence" value="ECO:0007669"/>
    <property type="project" value="TreeGrafter"/>
</dbReference>
<name>A0A3N0GQA1_9ACTN</name>